<keyword evidence="1" id="KW-0808">Transferase</keyword>
<dbReference type="EMBL" id="LGTC01000001">
    <property type="protein sequence ID" value="KNY26545.1"/>
    <property type="molecule type" value="Genomic_DNA"/>
</dbReference>
<keyword evidence="1" id="KW-0418">Kinase</keyword>
<name>A0A0L6JLC1_9FIRM</name>
<organism evidence="1 2">
    <name type="scientific">Pseudobacteroides cellulosolvens ATCC 35603 = DSM 2933</name>
    <dbReference type="NCBI Taxonomy" id="398512"/>
    <lineage>
        <taxon>Bacteria</taxon>
        <taxon>Bacillati</taxon>
        <taxon>Bacillota</taxon>
        <taxon>Clostridia</taxon>
        <taxon>Eubacteriales</taxon>
        <taxon>Oscillospiraceae</taxon>
        <taxon>Pseudobacteroides</taxon>
    </lineage>
</organism>
<accession>A0A0L6JLC1</accession>
<reference evidence="2" key="1">
    <citation type="submission" date="2015-07" db="EMBL/GenBank/DDBJ databases">
        <title>Near-Complete Genome Sequence of the Cellulolytic Bacterium Bacteroides (Pseudobacteroides) cellulosolvens ATCC 35603.</title>
        <authorList>
            <person name="Dassa B."/>
            <person name="Utturkar S.M."/>
            <person name="Klingeman D.M."/>
            <person name="Hurt R.A."/>
            <person name="Keller M."/>
            <person name="Xu J."/>
            <person name="Reddy Y.H.K."/>
            <person name="Borovok I."/>
            <person name="Grinberg I.R."/>
            <person name="Lamed R."/>
            <person name="Zhivin O."/>
            <person name="Bayer E.A."/>
            <person name="Brown S.D."/>
        </authorList>
    </citation>
    <scope>NUCLEOTIDE SEQUENCE [LARGE SCALE GENOMIC DNA]</scope>
    <source>
        <strain evidence="2">DSM 2933</strain>
    </source>
</reference>
<evidence type="ECO:0000313" key="1">
    <source>
        <dbReference type="EMBL" id="KNY26545.1"/>
    </source>
</evidence>
<keyword evidence="1" id="KW-0670">Pyruvate</keyword>
<dbReference type="GO" id="GO:0016301">
    <property type="term" value="F:kinase activity"/>
    <property type="evidence" value="ECO:0007669"/>
    <property type="project" value="UniProtKB-KW"/>
</dbReference>
<dbReference type="PATRIC" id="fig|398512.5.peg.1884"/>
<dbReference type="Proteomes" id="UP000036923">
    <property type="component" value="Unassembled WGS sequence"/>
</dbReference>
<comment type="caution">
    <text evidence="1">The sequence shown here is derived from an EMBL/GenBank/DDBJ whole genome shotgun (WGS) entry which is preliminary data.</text>
</comment>
<dbReference type="STRING" id="398512.Bccel_1810"/>
<proteinExistence type="predicted"/>
<dbReference type="AlphaFoldDB" id="A0A0L6JLC1"/>
<gene>
    <name evidence="1" type="ORF">Bccel_1810</name>
</gene>
<sequence>MNYKDQKKFSQHFVDVLSLEKNELITKNVDEVISDDIKADKELFATLDNQALARIRELGMDNIKAPYIMDFKRLLGNTKFPALMKDILAILSKVYNYPVDIEFTANFKKDSSFKINLLQCRPLQTRGLGKPVELPKLNNEKDCFFYTKGPFIGGNIRLPVDFVVFVDAQSYLGLNDSGKYSVARQIGIINSALKGKNAMLMGPGRWGTTTPSLGVPVHFTELCNMSVICEVASSETGFMPELSYGSHFFQDIVETGIFYVAIFDGQNDVIYYPNRILEKENILETILPQCSQYKDVIRIVKTDGMEIFSDIVTQTLLCR</sequence>
<evidence type="ECO:0000313" key="2">
    <source>
        <dbReference type="Proteomes" id="UP000036923"/>
    </source>
</evidence>
<keyword evidence="2" id="KW-1185">Reference proteome</keyword>
<protein>
    <submittedName>
        <fullName evidence="1">Pyruvate phosphate dikinase PEP/pyruvate-binding protein</fullName>
    </submittedName>
</protein>